<evidence type="ECO:0000256" key="2">
    <source>
        <dbReference type="SAM" id="Phobius"/>
    </source>
</evidence>
<name>T2KH83_FORAG</name>
<evidence type="ECO:0000256" key="1">
    <source>
        <dbReference type="SAM" id="MobiDB-lite"/>
    </source>
</evidence>
<dbReference type="EMBL" id="HG315671">
    <property type="protein sequence ID" value="CDF77758.1"/>
    <property type="molecule type" value="Genomic_DNA"/>
</dbReference>
<organism evidence="3 4">
    <name type="scientific">Formosa agariphila (strain DSM 15362 / KCTC 12365 / LMG 23005 / KMM 3901 / M-2Alg 35-1)</name>
    <dbReference type="NCBI Taxonomy" id="1347342"/>
    <lineage>
        <taxon>Bacteria</taxon>
        <taxon>Pseudomonadati</taxon>
        <taxon>Bacteroidota</taxon>
        <taxon>Flavobacteriia</taxon>
        <taxon>Flavobacteriales</taxon>
        <taxon>Flavobacteriaceae</taxon>
        <taxon>Formosa</taxon>
    </lineage>
</organism>
<evidence type="ECO:0000313" key="3">
    <source>
        <dbReference type="EMBL" id="CDF77758.1"/>
    </source>
</evidence>
<feature type="transmembrane region" description="Helical" evidence="2">
    <location>
        <begin position="107"/>
        <end position="123"/>
    </location>
</feature>
<feature type="transmembrane region" description="Helical" evidence="2">
    <location>
        <begin position="129"/>
        <end position="147"/>
    </location>
</feature>
<dbReference type="PATRIC" id="fig|1347342.6.peg.47"/>
<dbReference type="OrthoDB" id="894278at2"/>
<keyword evidence="2" id="KW-0812">Transmembrane</keyword>
<protein>
    <submittedName>
        <fullName evidence="3">Conserved hypothetical membrane protein</fullName>
    </submittedName>
</protein>
<reference evidence="3 4" key="1">
    <citation type="journal article" date="2013" name="Appl. Environ. Microbiol.">
        <title>The genome of the alga-associated marine flavobacterium Formosa agariphila KMM 3901T reveals a broad potential for degradation of algal polysaccharides.</title>
        <authorList>
            <person name="Mann A.J."/>
            <person name="Hahnke R.L."/>
            <person name="Huang S."/>
            <person name="Werner J."/>
            <person name="Xing P."/>
            <person name="Barbeyron T."/>
            <person name="Huettel B."/>
            <person name="Stueber K."/>
            <person name="Reinhardt R."/>
            <person name="Harder J."/>
            <person name="Gloeckner F.O."/>
            <person name="Amann R.I."/>
            <person name="Teeling H."/>
        </authorList>
    </citation>
    <scope>NUCLEOTIDE SEQUENCE [LARGE SCALE GENOMIC DNA]</scope>
    <source>
        <strain evidence="4">DSM 15362 / KCTC 12365 / LMG 23005 / KMM 3901</strain>
    </source>
</reference>
<proteinExistence type="predicted"/>
<sequence>MNIQILPNWCKKLGALAFIVFTFISAAYYTVDCNEYCINTPQIESSQDNHPNTTQSETKPESLDHSENNLSHLFSILSYVGLFIYMLSREKVEDDYINKLRLESYQLTIILLLIISIITYAFFKELRMSFDYFLETFMILYLIIFFFKKRIYV</sequence>
<dbReference type="AlphaFoldDB" id="T2KH83"/>
<accession>T2KH83</accession>
<dbReference type="RefSeq" id="WP_038526008.1">
    <property type="nucleotide sequence ID" value="NZ_HG315671.1"/>
</dbReference>
<feature type="transmembrane region" description="Helical" evidence="2">
    <location>
        <begin position="70"/>
        <end position="87"/>
    </location>
</feature>
<dbReference type="eggNOG" id="ENOG5033JB4">
    <property type="taxonomic scope" value="Bacteria"/>
</dbReference>
<keyword evidence="2" id="KW-0472">Membrane</keyword>
<dbReference type="STRING" id="1347342.BN863_460"/>
<dbReference type="Proteomes" id="UP000016160">
    <property type="component" value="Chromosome"/>
</dbReference>
<feature type="transmembrane region" description="Helical" evidence="2">
    <location>
        <begin position="12"/>
        <end position="31"/>
    </location>
</feature>
<dbReference type="HOGENOM" id="CLU_1873104_0_0_10"/>
<evidence type="ECO:0000313" key="4">
    <source>
        <dbReference type="Proteomes" id="UP000016160"/>
    </source>
</evidence>
<feature type="region of interest" description="Disordered" evidence="1">
    <location>
        <begin position="44"/>
        <end position="65"/>
    </location>
</feature>
<keyword evidence="2" id="KW-1133">Transmembrane helix</keyword>
<feature type="compositionally biased region" description="Polar residues" evidence="1">
    <location>
        <begin position="44"/>
        <end position="57"/>
    </location>
</feature>
<keyword evidence="4" id="KW-1185">Reference proteome</keyword>
<gene>
    <name evidence="3" type="ORF">BN863_460</name>
</gene>